<evidence type="ECO:0000313" key="3">
    <source>
        <dbReference type="Proteomes" id="UP000006844"/>
    </source>
</evidence>
<keyword evidence="3" id="KW-1185">Reference proteome</keyword>
<dbReference type="InterPro" id="IPR010281">
    <property type="entry name" value="DUF885"/>
</dbReference>
<dbReference type="eggNOG" id="COG4805">
    <property type="taxonomic scope" value="Bacteria"/>
</dbReference>
<dbReference type="KEGG" id="tsa:AciPR4_3736"/>
<dbReference type="AlphaFoldDB" id="E8V0K3"/>
<evidence type="ECO:0000313" key="2">
    <source>
        <dbReference type="EMBL" id="ADV84486.1"/>
    </source>
</evidence>
<proteinExistence type="predicted"/>
<dbReference type="RefSeq" id="WP_013570216.1">
    <property type="nucleotide sequence ID" value="NC_014963.1"/>
</dbReference>
<accession>E8V0K3</accession>
<feature type="chain" id="PRO_5003228996" description="DUF885 domain-containing protein" evidence="1">
    <location>
        <begin position="17"/>
        <end position="619"/>
    </location>
</feature>
<sequence>MSLLLAMLLYSIPASSSSVRTNESLSVLHYSNLLTIAPLDQETTSGASPTGQELETSSLQRRLERQNQLFKEQAASDATPTSGDKKSLLDDFSLAASVRQDAIDREFRTELAAISPDGFPEQDRISHELMLRELDQRMTDYSLKIYEMPLTQFRGIHTDLADVPRSLSFHSVKDYEDYITRLHEMPLAFEQTVEVLKQGEKDRLMPVRLLLEQVPAQCQGIIAEDPFLLPTTKFPASIPAADQKRLTDEIVNAANNEVLPAYKRFAAFVANDYALHGRTAIGLSSLPDGVQRYQNAIHEQTTTNMTPAEIHALGLREIARINGLLTDLAHKAGYPDLKSFRAALNSDPRYIPTSADQIVEDYRHYVNQMEPRLPELFLNYPKTKLVVEAIPASQPQMGTHHVDGSADGSTPGRVVVATSNYAHRRLISDETQAYHEGIPGHELQVTIEQHLKDLPAFRSQIRNNAYIEGWAVYAEALGKEIGFFQDPASDYGRLNLELMRAVRFVVDTGIHADGWTRDQAVTYFRESGAADEPTIQSEIDRYIALPAQSLSYKIGQLKIRELRARAQQQLGPRFDIRKFHDQILSAGSLPMDMLDARINGWIKSEQVTGEKSVQPQTGS</sequence>
<feature type="signal peptide" evidence="1">
    <location>
        <begin position="1"/>
        <end position="16"/>
    </location>
</feature>
<protein>
    <recommendedName>
        <fullName evidence="4">DUF885 domain-containing protein</fullName>
    </recommendedName>
</protein>
<dbReference type="PANTHER" id="PTHR33361">
    <property type="entry name" value="GLR0591 PROTEIN"/>
    <property type="match status" value="1"/>
</dbReference>
<dbReference type="Proteomes" id="UP000006844">
    <property type="component" value="Chromosome"/>
</dbReference>
<reference evidence="2 3" key="1">
    <citation type="journal article" date="2012" name="Stand. Genomic Sci.">
        <title>Complete genome sequence of Terriglobus saanensis type strain SP1PR4(T), an Acidobacteria from tundra soil.</title>
        <authorList>
            <person name="Rawat S.R."/>
            <person name="Mannisto M.K."/>
            <person name="Starovoytov V."/>
            <person name="Goodwin L."/>
            <person name="Nolan M."/>
            <person name="Hauser L."/>
            <person name="Land M."/>
            <person name="Davenport K.W."/>
            <person name="Woyke T."/>
            <person name="Haggblom M.M."/>
        </authorList>
    </citation>
    <scope>NUCLEOTIDE SEQUENCE</scope>
    <source>
        <strain evidence="3">ATCC BAA-1853 / DSM 23119 / SP1PR4</strain>
    </source>
</reference>
<dbReference type="OrthoDB" id="9760040at2"/>
<evidence type="ECO:0008006" key="4">
    <source>
        <dbReference type="Google" id="ProtNLM"/>
    </source>
</evidence>
<keyword evidence="1" id="KW-0732">Signal</keyword>
<dbReference type="Pfam" id="PF05960">
    <property type="entry name" value="DUF885"/>
    <property type="match status" value="1"/>
</dbReference>
<dbReference type="HOGENOM" id="CLU_018914_1_0_0"/>
<gene>
    <name evidence="2" type="ordered locus">AciPR4_3736</name>
</gene>
<dbReference type="PANTHER" id="PTHR33361:SF16">
    <property type="entry name" value="DUF885 DOMAIN-CONTAINING PROTEIN"/>
    <property type="match status" value="1"/>
</dbReference>
<dbReference type="EMBL" id="CP002467">
    <property type="protein sequence ID" value="ADV84486.1"/>
    <property type="molecule type" value="Genomic_DNA"/>
</dbReference>
<evidence type="ECO:0000256" key="1">
    <source>
        <dbReference type="SAM" id="SignalP"/>
    </source>
</evidence>
<name>E8V0K3_TERSS</name>
<organism evidence="2 3">
    <name type="scientific">Terriglobus saanensis (strain ATCC BAA-1853 / DSM 23119 / SP1PR4)</name>
    <dbReference type="NCBI Taxonomy" id="401053"/>
    <lineage>
        <taxon>Bacteria</taxon>
        <taxon>Pseudomonadati</taxon>
        <taxon>Acidobacteriota</taxon>
        <taxon>Terriglobia</taxon>
        <taxon>Terriglobales</taxon>
        <taxon>Acidobacteriaceae</taxon>
        <taxon>Terriglobus</taxon>
    </lineage>
</organism>
<dbReference type="STRING" id="401053.AciPR4_3736"/>